<comment type="caution">
    <text evidence="2">The sequence shown here is derived from an EMBL/GenBank/DDBJ whole genome shotgun (WGS) entry which is preliminary data.</text>
</comment>
<keyword evidence="1" id="KW-1133">Transmembrane helix</keyword>
<evidence type="ECO:0000256" key="1">
    <source>
        <dbReference type="SAM" id="Phobius"/>
    </source>
</evidence>
<reference evidence="2 3" key="1">
    <citation type="submission" date="2018-06" db="EMBL/GenBank/DDBJ databases">
        <title>Genome conservation of Clostridium tetani.</title>
        <authorList>
            <person name="Bruggemann H."/>
            <person name="Popoff M.R."/>
        </authorList>
    </citation>
    <scope>NUCLEOTIDE SEQUENCE [LARGE SCALE GENOMIC DNA]</scope>
    <source>
        <strain evidence="2 3">2017.061</strain>
    </source>
</reference>
<protein>
    <submittedName>
        <fullName evidence="2">SHOCT domain-containing protein</fullName>
    </submittedName>
</protein>
<sequence length="91" mass="10185">MFNCMNMFSNFGGSTKSYPIQGSFLGGFPIFGILNFIIFAALIYFAVTFIVSKLTPVTRKSESVSDILNKKFALGEISEEEFLHKKSILDE</sequence>
<accession>A0A4Q0VFA2</accession>
<gene>
    <name evidence="2" type="ORF">DP130_00370</name>
</gene>
<dbReference type="EMBL" id="QMAP01000001">
    <property type="protein sequence ID" value="RXI50460.1"/>
    <property type="molecule type" value="Genomic_DNA"/>
</dbReference>
<evidence type="ECO:0000313" key="2">
    <source>
        <dbReference type="EMBL" id="RXI50460.1"/>
    </source>
</evidence>
<feature type="transmembrane region" description="Helical" evidence="1">
    <location>
        <begin position="28"/>
        <end position="51"/>
    </location>
</feature>
<keyword evidence="1" id="KW-0812">Transmembrane</keyword>
<keyword evidence="1" id="KW-0472">Membrane</keyword>
<organism evidence="2 3">
    <name type="scientific">Clostridium tetani</name>
    <dbReference type="NCBI Taxonomy" id="1513"/>
    <lineage>
        <taxon>Bacteria</taxon>
        <taxon>Bacillati</taxon>
        <taxon>Bacillota</taxon>
        <taxon>Clostridia</taxon>
        <taxon>Eubacteriales</taxon>
        <taxon>Clostridiaceae</taxon>
        <taxon>Clostridium</taxon>
    </lineage>
</organism>
<dbReference type="RefSeq" id="WP_035110208.1">
    <property type="nucleotide sequence ID" value="NZ_AP026806.1"/>
</dbReference>
<dbReference type="Proteomes" id="UP000290921">
    <property type="component" value="Unassembled WGS sequence"/>
</dbReference>
<dbReference type="AlphaFoldDB" id="A0A4Q0VFA2"/>
<proteinExistence type="predicted"/>
<evidence type="ECO:0000313" key="3">
    <source>
        <dbReference type="Proteomes" id="UP000290921"/>
    </source>
</evidence>
<name>A0A4Q0VFA2_CLOTA</name>